<dbReference type="OrthoDB" id="10488160at2759"/>
<sequence length="90" mass="9548">MGVSGLSAGIKEAFSGTEEDLTKRTCHMDFAAMFFALLNSRAFFDTITFDAKQARRQFSSTIPAKHLLSPFGSVASSDTSGTSTPTGSAM</sequence>
<dbReference type="Proteomes" id="UP000823405">
    <property type="component" value="Unassembled WGS sequence"/>
</dbReference>
<proteinExistence type="predicted"/>
<name>A0A9P6UCW9_9FUNG</name>
<keyword evidence="3" id="KW-1185">Reference proteome</keyword>
<dbReference type="EMBL" id="JAAAIN010005018">
    <property type="protein sequence ID" value="KAG0276728.1"/>
    <property type="molecule type" value="Genomic_DNA"/>
</dbReference>
<feature type="region of interest" description="Disordered" evidence="1">
    <location>
        <begin position="71"/>
        <end position="90"/>
    </location>
</feature>
<accession>A0A9P6UCW9</accession>
<protein>
    <submittedName>
        <fullName evidence="2">Uncharacterized protein</fullName>
    </submittedName>
</protein>
<organism evidence="2 3">
    <name type="scientific">Linnemannia gamsii</name>
    <dbReference type="NCBI Taxonomy" id="64522"/>
    <lineage>
        <taxon>Eukaryota</taxon>
        <taxon>Fungi</taxon>
        <taxon>Fungi incertae sedis</taxon>
        <taxon>Mucoromycota</taxon>
        <taxon>Mortierellomycotina</taxon>
        <taxon>Mortierellomycetes</taxon>
        <taxon>Mortierellales</taxon>
        <taxon>Mortierellaceae</taxon>
        <taxon>Linnemannia</taxon>
    </lineage>
</organism>
<evidence type="ECO:0000313" key="3">
    <source>
        <dbReference type="Proteomes" id="UP000823405"/>
    </source>
</evidence>
<feature type="non-terminal residue" evidence="2">
    <location>
        <position position="90"/>
    </location>
</feature>
<evidence type="ECO:0000313" key="2">
    <source>
        <dbReference type="EMBL" id="KAG0276728.1"/>
    </source>
</evidence>
<feature type="compositionally biased region" description="Low complexity" evidence="1">
    <location>
        <begin position="76"/>
        <end position="90"/>
    </location>
</feature>
<gene>
    <name evidence="2" type="ORF">BGZ97_010037</name>
</gene>
<evidence type="ECO:0000256" key="1">
    <source>
        <dbReference type="SAM" id="MobiDB-lite"/>
    </source>
</evidence>
<dbReference type="AlphaFoldDB" id="A0A9P6UCW9"/>
<comment type="caution">
    <text evidence="2">The sequence shown here is derived from an EMBL/GenBank/DDBJ whole genome shotgun (WGS) entry which is preliminary data.</text>
</comment>
<reference evidence="2" key="1">
    <citation type="journal article" date="2020" name="Fungal Divers.">
        <title>Resolving the Mortierellaceae phylogeny through synthesis of multi-gene phylogenetics and phylogenomics.</title>
        <authorList>
            <person name="Vandepol N."/>
            <person name="Liber J."/>
            <person name="Desiro A."/>
            <person name="Na H."/>
            <person name="Kennedy M."/>
            <person name="Barry K."/>
            <person name="Grigoriev I.V."/>
            <person name="Miller A.N."/>
            <person name="O'Donnell K."/>
            <person name="Stajich J.E."/>
            <person name="Bonito G."/>
        </authorList>
    </citation>
    <scope>NUCLEOTIDE SEQUENCE</scope>
    <source>
        <strain evidence="2">NVP60</strain>
    </source>
</reference>